<dbReference type="EMBL" id="MWPH01000005">
    <property type="protein sequence ID" value="OVE82898.1"/>
    <property type="molecule type" value="Genomic_DNA"/>
</dbReference>
<dbReference type="AlphaFoldDB" id="A0A202E3X9"/>
<evidence type="ECO:0000259" key="2">
    <source>
        <dbReference type="Pfam" id="PF07510"/>
    </source>
</evidence>
<accession>A0A202E3X9</accession>
<feature type="domain" description="GmrSD restriction endonucleases C-terminal" evidence="2">
    <location>
        <begin position="566"/>
        <end position="724"/>
    </location>
</feature>
<dbReference type="PANTHER" id="PTHR35149:SF1">
    <property type="entry name" value="DUF5655 DOMAIN-CONTAINING PROTEIN"/>
    <property type="match status" value="1"/>
</dbReference>
<evidence type="ECO:0000313" key="4">
    <source>
        <dbReference type="Proteomes" id="UP000196084"/>
    </source>
</evidence>
<comment type="caution">
    <text evidence="3">The sequence shown here is derived from an EMBL/GenBank/DDBJ whole genome shotgun (WGS) entry which is preliminary data.</text>
</comment>
<protein>
    <recommendedName>
        <fullName evidence="5">DUF262 domain-containing protein</fullName>
    </recommendedName>
</protein>
<dbReference type="Pfam" id="PF03235">
    <property type="entry name" value="GmrSD_N"/>
    <property type="match status" value="1"/>
</dbReference>
<dbReference type="Proteomes" id="UP000196084">
    <property type="component" value="Unassembled WGS sequence"/>
</dbReference>
<dbReference type="Pfam" id="PF07510">
    <property type="entry name" value="GmrSD_C"/>
    <property type="match status" value="1"/>
</dbReference>
<dbReference type="InterPro" id="IPR004919">
    <property type="entry name" value="GmrSD_N"/>
</dbReference>
<dbReference type="OrthoDB" id="318965at2157"/>
<feature type="domain" description="GmrSD restriction endonucleases N-terminal" evidence="1">
    <location>
        <begin position="48"/>
        <end position="334"/>
    </location>
</feature>
<keyword evidence="4" id="KW-1185">Reference proteome</keyword>
<evidence type="ECO:0000313" key="3">
    <source>
        <dbReference type="EMBL" id="OVE82898.1"/>
    </source>
</evidence>
<reference evidence="3 4" key="1">
    <citation type="submission" date="2017-02" db="EMBL/GenBank/DDBJ databases">
        <title>Natronthermophilus aegyptiacus gen. nov.,sp. nov., an aerobic, extremely halophilic alkalithermophilic archaeon isolated from the athalassohaline Wadi An Natrun, Egypt.</title>
        <authorList>
            <person name="Zhao B."/>
        </authorList>
    </citation>
    <scope>NUCLEOTIDE SEQUENCE [LARGE SCALE GENOMIC DNA]</scope>
    <source>
        <strain evidence="3 4">CGMCC 1.3597</strain>
    </source>
</reference>
<dbReference type="PANTHER" id="PTHR35149">
    <property type="entry name" value="SLL5132 PROTEIN"/>
    <property type="match status" value="1"/>
</dbReference>
<name>A0A202E3X9_9EURY</name>
<evidence type="ECO:0000259" key="1">
    <source>
        <dbReference type="Pfam" id="PF03235"/>
    </source>
</evidence>
<gene>
    <name evidence="3" type="ORF">B2G88_18005</name>
</gene>
<organism evidence="3 4">
    <name type="scientific">Natronolimnobius baerhuensis</name>
    <dbReference type="NCBI Taxonomy" id="253108"/>
    <lineage>
        <taxon>Archaea</taxon>
        <taxon>Methanobacteriati</taxon>
        <taxon>Methanobacteriota</taxon>
        <taxon>Stenosarchaea group</taxon>
        <taxon>Halobacteria</taxon>
        <taxon>Halobacteriales</taxon>
        <taxon>Natrialbaceae</taxon>
        <taxon>Natronolimnobius</taxon>
    </lineage>
</organism>
<sequence length="826" mass="96464">MSSDGDDLYSVFIDYEQKRNFSIHDVSHDRVMQTTAQNDFEMQKRTLKHILKDQEFNIPEYQRSYSWTEHQHRQFWDDIRQFVNADLITDEENVSDVFFSTMYFAVDADSEVYDVIDGQQRLTTTHILLRVILEHLQEIEKAAIEEDELADLWEWERNTIEELLYVVGDYGQREPRLTLNKHDAEFFDALIQGTEAQIDYLTSDLEFDIHGNNSNAIRISRCRERFGITTDELGELDVADSLPSNRFFRLYDSHEKLLSAYEFYHKKIKTIVDRADTTDDMVRALLNVSRYLQHAFHVGEYVIRQAEADFRMQIFEILNDRGVELTKIDRIRAAVVNAFYDPEDGDNYIRKWESIVSEFGGDDGRIDDYLSVYLTTVDADVDTIGDASDELTNAFDTRKLDGKATPRLEDPEDAKEFISRADELVGYYKQITDPDLDRGDLQLAAHKQEIQEILIRLNVQGMDQWRPLVLALYFHADANSEADAATLYNVLDAIEKLNFRRLLVSENPNIFSNIFIEAVDEFELSPLGDTGLENELDRTLIEYLIDHTRSEAASLFGDRFINLATQAQDWNTRSTKLLFGRITHEHYRNSGGNLERTLDMSGIHIEHVLPQTPVTDSTEPVWLPKFFPPESTEEDLVEAVDRYLELEHRKRTESEADLKENEEKDRAKIEEYIKQRFIDDLGNFLLLGEGDNIRASNRPLSQKLPQYYNHVDEFTSIHPNRYFTPDEGPTDRDELENLRAQYEAKHNDATQRTKIDEDLKEEFNSLWTHATMKDRRVELLLDILETLRFDALEDEFGMETSEEETHEKVRELTDEVFENRISLQSL</sequence>
<evidence type="ECO:0008006" key="5">
    <source>
        <dbReference type="Google" id="ProtNLM"/>
    </source>
</evidence>
<dbReference type="RefSeq" id="WP_176393288.1">
    <property type="nucleotide sequence ID" value="NZ_MWPH01000005.1"/>
</dbReference>
<dbReference type="InterPro" id="IPR011089">
    <property type="entry name" value="GmrSD_C"/>
</dbReference>
<proteinExistence type="predicted"/>